<sequence length="170" mass="19832">MSGNMDNKQRFKSEPPATQLDDASKPQLRRISSEDTERPPSAQQVHGNEDEHDDEIDEEDEEELDSDPAERVIDFDWEDLHERYHKAMQGCHDQEGKLAQEWESLMNYFRIWADSGNDQETDRTFKRLKTRTNYVQNSEDKLEQTRQHYTSVVKAFESALTLLKAHGFGG</sequence>
<gene>
    <name evidence="2" type="ORF">CC86DRAFT_366849</name>
</gene>
<keyword evidence="3" id="KW-1185">Reference proteome</keyword>
<feature type="compositionally biased region" description="Acidic residues" evidence="1">
    <location>
        <begin position="50"/>
        <end position="67"/>
    </location>
</feature>
<evidence type="ECO:0000256" key="1">
    <source>
        <dbReference type="SAM" id="MobiDB-lite"/>
    </source>
</evidence>
<accession>A0A6A7AFJ7</accession>
<organism evidence="2 3">
    <name type="scientific">Ophiobolus disseminans</name>
    <dbReference type="NCBI Taxonomy" id="1469910"/>
    <lineage>
        <taxon>Eukaryota</taxon>
        <taxon>Fungi</taxon>
        <taxon>Dikarya</taxon>
        <taxon>Ascomycota</taxon>
        <taxon>Pezizomycotina</taxon>
        <taxon>Dothideomycetes</taxon>
        <taxon>Pleosporomycetidae</taxon>
        <taxon>Pleosporales</taxon>
        <taxon>Pleosporineae</taxon>
        <taxon>Phaeosphaeriaceae</taxon>
        <taxon>Ophiobolus</taxon>
    </lineage>
</organism>
<dbReference type="OrthoDB" id="5335351at2759"/>
<protein>
    <submittedName>
        <fullName evidence="2">Uncharacterized protein</fullName>
    </submittedName>
</protein>
<feature type="region of interest" description="Disordered" evidence="1">
    <location>
        <begin position="1"/>
        <end position="71"/>
    </location>
</feature>
<dbReference type="EMBL" id="MU006218">
    <property type="protein sequence ID" value="KAF2831498.1"/>
    <property type="molecule type" value="Genomic_DNA"/>
</dbReference>
<evidence type="ECO:0000313" key="3">
    <source>
        <dbReference type="Proteomes" id="UP000799424"/>
    </source>
</evidence>
<proteinExistence type="predicted"/>
<dbReference type="AlphaFoldDB" id="A0A6A7AFJ7"/>
<evidence type="ECO:0000313" key="2">
    <source>
        <dbReference type="EMBL" id="KAF2831498.1"/>
    </source>
</evidence>
<dbReference type="Proteomes" id="UP000799424">
    <property type="component" value="Unassembled WGS sequence"/>
</dbReference>
<reference evidence="2" key="1">
    <citation type="journal article" date="2020" name="Stud. Mycol.">
        <title>101 Dothideomycetes genomes: a test case for predicting lifestyles and emergence of pathogens.</title>
        <authorList>
            <person name="Haridas S."/>
            <person name="Albert R."/>
            <person name="Binder M."/>
            <person name="Bloem J."/>
            <person name="Labutti K."/>
            <person name="Salamov A."/>
            <person name="Andreopoulos B."/>
            <person name="Baker S."/>
            <person name="Barry K."/>
            <person name="Bills G."/>
            <person name="Bluhm B."/>
            <person name="Cannon C."/>
            <person name="Castanera R."/>
            <person name="Culley D."/>
            <person name="Daum C."/>
            <person name="Ezra D."/>
            <person name="Gonzalez J."/>
            <person name="Henrissat B."/>
            <person name="Kuo A."/>
            <person name="Liang C."/>
            <person name="Lipzen A."/>
            <person name="Lutzoni F."/>
            <person name="Magnuson J."/>
            <person name="Mondo S."/>
            <person name="Nolan M."/>
            <person name="Ohm R."/>
            <person name="Pangilinan J."/>
            <person name="Park H.-J."/>
            <person name="Ramirez L."/>
            <person name="Alfaro M."/>
            <person name="Sun H."/>
            <person name="Tritt A."/>
            <person name="Yoshinaga Y."/>
            <person name="Zwiers L.-H."/>
            <person name="Turgeon B."/>
            <person name="Goodwin S."/>
            <person name="Spatafora J."/>
            <person name="Crous P."/>
            <person name="Grigoriev I."/>
        </authorList>
    </citation>
    <scope>NUCLEOTIDE SEQUENCE</scope>
    <source>
        <strain evidence="2">CBS 113818</strain>
    </source>
</reference>
<name>A0A6A7AFJ7_9PLEO</name>